<evidence type="ECO:0000256" key="1">
    <source>
        <dbReference type="SAM" id="Phobius"/>
    </source>
</evidence>
<reference evidence="2 3" key="1">
    <citation type="submission" date="2019-03" db="EMBL/GenBank/DDBJ databases">
        <title>Genomic Encyclopedia of Type Strains, Phase IV (KMG-IV): sequencing the most valuable type-strain genomes for metagenomic binning, comparative biology and taxonomic classification.</title>
        <authorList>
            <person name="Goeker M."/>
        </authorList>
    </citation>
    <scope>NUCLEOTIDE SEQUENCE [LARGE SCALE GENOMIC DNA]</scope>
    <source>
        <strain evidence="2 3">DSM 21944</strain>
    </source>
</reference>
<evidence type="ECO:0000313" key="2">
    <source>
        <dbReference type="EMBL" id="TCT00037.1"/>
    </source>
</evidence>
<organism evidence="2 3">
    <name type="scientific">Pseudofulvimonas gallinarii</name>
    <dbReference type="NCBI Taxonomy" id="634155"/>
    <lineage>
        <taxon>Bacteria</taxon>
        <taxon>Pseudomonadati</taxon>
        <taxon>Pseudomonadota</taxon>
        <taxon>Gammaproteobacteria</taxon>
        <taxon>Lysobacterales</taxon>
        <taxon>Rhodanobacteraceae</taxon>
        <taxon>Pseudofulvimonas</taxon>
    </lineage>
</organism>
<sequence>MVGNAVQRLPRPSANIVFLPVAAVFVVLGLVAIAKYGWTEIHADQWRLYRIYLEKPFPADILTLENGHRPVFPALLRVVEMEWLLANQVLQLAVGALLALCTVLLLAHVARHDDSLPAACRGAAIAMAAFGIFWMGNARYLLHGNESVHGYLLTTCLAGGLLLVTGSRQGARPLLSALLLAFIATFSFGPGMATFVALGMVLAIQRRYRLLPWLAAGLAMTVTLYFLLPGGTGVRDRLAFDPVLTLTTAATWLCSAPVNMLLAFIDPKVGSYLPDLIKPVAAASSGLYERAFGSIWSNHRHVAVAGLSAIAYVTWASVDTWRHRLGSRTLLVALGLAWFAIAASIIVALARADYFVQFPEQIFATRFLPWSSLFWMAVTWIALVRGSRATAAGKPRLATVFVALALATGLATGIGYVGWGHRVQKDIRLVATGLAVGVLPVNGGRYGETYLNEVLEGLPAVRSAGLSMFAWPESRMQGRRITWAATEAWPDPPVIEFDDVDNELPDAPAWEIRFTAPAGEGRRRLLAVDAEHRVVGLLSRFVEGDSIRFRGYVVGLDDKRGLRIASLDKDGRIRCHANCMPAVD</sequence>
<feature type="transmembrane region" description="Helical" evidence="1">
    <location>
        <begin position="16"/>
        <end position="38"/>
    </location>
</feature>
<feature type="transmembrane region" description="Helical" evidence="1">
    <location>
        <begin position="240"/>
        <end position="265"/>
    </location>
</feature>
<dbReference type="Proteomes" id="UP000294599">
    <property type="component" value="Unassembled WGS sequence"/>
</dbReference>
<feature type="transmembrane region" description="Helical" evidence="1">
    <location>
        <begin position="177"/>
        <end position="204"/>
    </location>
</feature>
<dbReference type="RefSeq" id="WP_123523093.1">
    <property type="nucleotide sequence ID" value="NZ_JBHLWF010000088.1"/>
</dbReference>
<keyword evidence="1" id="KW-0812">Transmembrane</keyword>
<keyword evidence="1" id="KW-1133">Transmembrane helix</keyword>
<feature type="transmembrane region" description="Helical" evidence="1">
    <location>
        <begin position="210"/>
        <end position="228"/>
    </location>
</feature>
<keyword evidence="1" id="KW-0472">Membrane</keyword>
<feature type="transmembrane region" description="Helical" evidence="1">
    <location>
        <begin position="122"/>
        <end position="142"/>
    </location>
</feature>
<proteinExistence type="predicted"/>
<evidence type="ECO:0000313" key="3">
    <source>
        <dbReference type="Proteomes" id="UP000294599"/>
    </source>
</evidence>
<feature type="transmembrane region" description="Helical" evidence="1">
    <location>
        <begin position="367"/>
        <end position="385"/>
    </location>
</feature>
<feature type="transmembrane region" description="Helical" evidence="1">
    <location>
        <begin position="330"/>
        <end position="352"/>
    </location>
</feature>
<name>A0A4S3KW50_9GAMM</name>
<dbReference type="OrthoDB" id="5950835at2"/>
<dbReference type="EMBL" id="SMAF01000004">
    <property type="protein sequence ID" value="TCT00037.1"/>
    <property type="molecule type" value="Genomic_DNA"/>
</dbReference>
<feature type="transmembrane region" description="Helical" evidence="1">
    <location>
        <begin position="301"/>
        <end position="318"/>
    </location>
</feature>
<feature type="transmembrane region" description="Helical" evidence="1">
    <location>
        <begin position="397"/>
        <end position="419"/>
    </location>
</feature>
<accession>A0A4S3KW50</accession>
<gene>
    <name evidence="2" type="ORF">EDC25_10424</name>
</gene>
<dbReference type="AlphaFoldDB" id="A0A4S3KW50"/>
<comment type="caution">
    <text evidence="2">The sequence shown here is derived from an EMBL/GenBank/DDBJ whole genome shotgun (WGS) entry which is preliminary data.</text>
</comment>
<protein>
    <recommendedName>
        <fullName evidence="4">4-amino-4-deoxy-L-arabinose transferase-like glycosyltransferase</fullName>
    </recommendedName>
</protein>
<evidence type="ECO:0008006" key="4">
    <source>
        <dbReference type="Google" id="ProtNLM"/>
    </source>
</evidence>
<keyword evidence="3" id="KW-1185">Reference proteome</keyword>
<feature type="transmembrane region" description="Helical" evidence="1">
    <location>
        <begin position="89"/>
        <end position="110"/>
    </location>
</feature>
<feature type="transmembrane region" description="Helical" evidence="1">
    <location>
        <begin position="148"/>
        <end position="165"/>
    </location>
</feature>